<dbReference type="OMA" id="YEWSLAC"/>
<gene>
    <name evidence="5" type="ORF">BM221_004891</name>
</gene>
<dbReference type="SUPFAM" id="SSF51735">
    <property type="entry name" value="NAD(P)-binding Rossmann-fold domains"/>
    <property type="match status" value="1"/>
</dbReference>
<dbReference type="EMBL" id="MRVG01000004">
    <property type="protein sequence ID" value="PMB70240.1"/>
    <property type="molecule type" value="Genomic_DNA"/>
</dbReference>
<dbReference type="PANTHER" id="PTHR47706">
    <property type="entry name" value="NMRA-LIKE FAMILY PROTEIN"/>
    <property type="match status" value="1"/>
</dbReference>
<keyword evidence="3" id="KW-0560">Oxidoreductase</keyword>
<dbReference type="Gene3D" id="3.40.50.720">
    <property type="entry name" value="NAD(P)-binding Rossmann-like Domain"/>
    <property type="match status" value="1"/>
</dbReference>
<dbReference type="AlphaFoldDB" id="A0A2N6NSI5"/>
<comment type="similarity">
    <text evidence="1">Belongs to the NmrA-type oxidoreductase family. Isoflavone reductase subfamily.</text>
</comment>
<reference evidence="5 6" key="1">
    <citation type="journal article" date="2016" name="Appl. Microbiol. Biotechnol.">
        <title>Characterization of T-DNA insertion mutants with decreased virulence in the entomopathogenic fungus Beauveria bassiana JEF-007.</title>
        <authorList>
            <person name="Kim S."/>
            <person name="Lee S.J."/>
            <person name="Nai Y.S."/>
            <person name="Yu J.S."/>
            <person name="Lee M.R."/>
            <person name="Yang Y.T."/>
            <person name="Kim J.S."/>
        </authorList>
    </citation>
    <scope>NUCLEOTIDE SEQUENCE [LARGE SCALE GENOMIC DNA]</scope>
    <source>
        <strain evidence="5 6">JEF-007</strain>
    </source>
</reference>
<evidence type="ECO:0000313" key="6">
    <source>
        <dbReference type="Proteomes" id="UP000235728"/>
    </source>
</evidence>
<dbReference type="GO" id="GO:0016491">
    <property type="term" value="F:oxidoreductase activity"/>
    <property type="evidence" value="ECO:0007669"/>
    <property type="project" value="UniProtKB-KW"/>
</dbReference>
<dbReference type="PANTHER" id="PTHR47706:SF7">
    <property type="entry name" value="CIPA-LIKE, PUTATIVE (AFU_ORTHOLOGUE AFUA_1G01630)-RELATED"/>
    <property type="match status" value="1"/>
</dbReference>
<dbReference type="InterPro" id="IPR051609">
    <property type="entry name" value="NmrA/Isoflavone_reductase-like"/>
</dbReference>
<evidence type="ECO:0000256" key="1">
    <source>
        <dbReference type="ARBA" id="ARBA00005725"/>
    </source>
</evidence>
<dbReference type="Gene3D" id="3.90.25.10">
    <property type="entry name" value="UDP-galactose 4-epimerase, domain 1"/>
    <property type="match status" value="1"/>
</dbReference>
<dbReference type="Proteomes" id="UP000235728">
    <property type="component" value="Unassembled WGS sequence"/>
</dbReference>
<sequence length="328" mass="36476">MKQYANQQPKGFVNHAGGQVGKFFTEHLIKTGKHVVTAITRSGTSSTFADPIKTAHVDYDSHESLVTALKGQDFLIITLSLAAAPETHSKLAKAASKAGVPYIMPNAYSVNFYGSESLRKDIPIGNTVMERISEVQELGMTCIALMVGFWYEFSLSVGASTFGFDLDNRTATYYDDGQKRINVSSWEQCGRAVAALLDLKRLPDNESDKSVTVSHFQDRPLFVSSSTVNQREILESLKRITHTGDADWKVTYQQANERYKEGMDELAAGNQMGFYKAMYARVFYAAGDADFETDNELLGLVEEDIDELTRKFIKTANPQRMSGRVLLD</sequence>
<evidence type="ECO:0000256" key="3">
    <source>
        <dbReference type="ARBA" id="ARBA00023002"/>
    </source>
</evidence>
<dbReference type="InterPro" id="IPR016040">
    <property type="entry name" value="NAD(P)-bd_dom"/>
</dbReference>
<name>A0A2N6NSI5_BEABA</name>
<evidence type="ECO:0000256" key="2">
    <source>
        <dbReference type="ARBA" id="ARBA00022857"/>
    </source>
</evidence>
<evidence type="ECO:0000259" key="4">
    <source>
        <dbReference type="Pfam" id="PF13460"/>
    </source>
</evidence>
<feature type="domain" description="NAD(P)-binding" evidence="4">
    <location>
        <begin position="16"/>
        <end position="101"/>
    </location>
</feature>
<proteinExistence type="inferred from homology"/>
<accession>A0A2N6NSI5</accession>
<organism evidence="5 6">
    <name type="scientific">Beauveria bassiana</name>
    <name type="common">White muscardine disease fungus</name>
    <name type="synonym">Tritirachium shiotae</name>
    <dbReference type="NCBI Taxonomy" id="176275"/>
    <lineage>
        <taxon>Eukaryota</taxon>
        <taxon>Fungi</taxon>
        <taxon>Dikarya</taxon>
        <taxon>Ascomycota</taxon>
        <taxon>Pezizomycotina</taxon>
        <taxon>Sordariomycetes</taxon>
        <taxon>Hypocreomycetidae</taxon>
        <taxon>Hypocreales</taxon>
        <taxon>Cordycipitaceae</taxon>
        <taxon>Beauveria</taxon>
    </lineage>
</organism>
<keyword evidence="2" id="KW-0521">NADP</keyword>
<comment type="caution">
    <text evidence="5">The sequence shown here is derived from an EMBL/GenBank/DDBJ whole genome shotgun (WGS) entry which is preliminary data.</text>
</comment>
<protein>
    <recommendedName>
        <fullName evidence="4">NAD(P)-binding domain-containing protein</fullName>
    </recommendedName>
</protein>
<dbReference type="Pfam" id="PF13460">
    <property type="entry name" value="NAD_binding_10"/>
    <property type="match status" value="1"/>
</dbReference>
<evidence type="ECO:0000313" key="5">
    <source>
        <dbReference type="EMBL" id="PMB70240.1"/>
    </source>
</evidence>
<dbReference type="InterPro" id="IPR036291">
    <property type="entry name" value="NAD(P)-bd_dom_sf"/>
</dbReference>